<keyword evidence="3" id="KW-0597">Phosphoprotein</keyword>
<gene>
    <name evidence="12" type="ORF">DPX16_14229</name>
</gene>
<comment type="caution">
    <text evidence="12">The sequence shown here is derived from an EMBL/GenBank/DDBJ whole genome shotgun (WGS) entry which is preliminary data.</text>
</comment>
<dbReference type="FunFam" id="3.30.160.60:FF:000021">
    <property type="entry name" value="Basic krueppel-like factor 3"/>
    <property type="match status" value="1"/>
</dbReference>
<evidence type="ECO:0000256" key="2">
    <source>
        <dbReference type="ARBA" id="ARBA00006903"/>
    </source>
</evidence>
<keyword evidence="5" id="KW-0677">Repeat</keyword>
<dbReference type="FunFam" id="3.30.160.60:FF:000624">
    <property type="entry name" value="zinc finger protein 697"/>
    <property type="match status" value="1"/>
</dbReference>
<evidence type="ECO:0000256" key="9">
    <source>
        <dbReference type="PROSITE-ProRule" id="PRU00042"/>
    </source>
</evidence>
<dbReference type="AlphaFoldDB" id="A0A3N0XF48"/>
<feature type="domain" description="C2H2-type" evidence="11">
    <location>
        <begin position="303"/>
        <end position="332"/>
    </location>
</feature>
<evidence type="ECO:0000313" key="12">
    <source>
        <dbReference type="EMBL" id="ROI16017.1"/>
    </source>
</evidence>
<evidence type="ECO:0000313" key="13">
    <source>
        <dbReference type="Proteomes" id="UP000281406"/>
    </source>
</evidence>
<evidence type="ECO:0000256" key="6">
    <source>
        <dbReference type="ARBA" id="ARBA00022771"/>
    </source>
</evidence>
<evidence type="ECO:0000256" key="8">
    <source>
        <dbReference type="ARBA" id="ARBA00023242"/>
    </source>
</evidence>
<dbReference type="SUPFAM" id="SSF57667">
    <property type="entry name" value="beta-beta-alpha zinc fingers"/>
    <property type="match status" value="2"/>
</dbReference>
<dbReference type="PANTHER" id="PTHR12842">
    <property type="entry name" value="FI01459P"/>
    <property type="match status" value="1"/>
</dbReference>
<evidence type="ECO:0000256" key="4">
    <source>
        <dbReference type="ARBA" id="ARBA00022723"/>
    </source>
</evidence>
<proteinExistence type="inferred from homology"/>
<dbReference type="FunFam" id="3.30.160.60:FF:000018">
    <property type="entry name" value="Krueppel-like factor 15"/>
    <property type="match status" value="1"/>
</dbReference>
<dbReference type="GO" id="GO:0005634">
    <property type="term" value="C:nucleus"/>
    <property type="evidence" value="ECO:0007669"/>
    <property type="project" value="UniProtKB-SubCell"/>
</dbReference>
<keyword evidence="8" id="KW-0539">Nucleus</keyword>
<evidence type="ECO:0000256" key="10">
    <source>
        <dbReference type="SAM" id="MobiDB-lite"/>
    </source>
</evidence>
<feature type="region of interest" description="Disordered" evidence="10">
    <location>
        <begin position="58"/>
        <end position="138"/>
    </location>
</feature>
<feature type="compositionally biased region" description="Polar residues" evidence="10">
    <location>
        <begin position="423"/>
        <end position="436"/>
    </location>
</feature>
<dbReference type="Pfam" id="PF00096">
    <property type="entry name" value="zf-C2H2"/>
    <property type="match status" value="3"/>
</dbReference>
<organism evidence="12 13">
    <name type="scientific">Anabarilius grahami</name>
    <name type="common">Kanglang fish</name>
    <name type="synonym">Barilius grahami</name>
    <dbReference type="NCBI Taxonomy" id="495550"/>
    <lineage>
        <taxon>Eukaryota</taxon>
        <taxon>Metazoa</taxon>
        <taxon>Chordata</taxon>
        <taxon>Craniata</taxon>
        <taxon>Vertebrata</taxon>
        <taxon>Euteleostomi</taxon>
        <taxon>Actinopterygii</taxon>
        <taxon>Neopterygii</taxon>
        <taxon>Teleostei</taxon>
        <taxon>Ostariophysi</taxon>
        <taxon>Cypriniformes</taxon>
        <taxon>Xenocyprididae</taxon>
        <taxon>Xenocypridinae</taxon>
        <taxon>Xenocypridinae incertae sedis</taxon>
        <taxon>Anabarilius</taxon>
    </lineage>
</organism>
<dbReference type="SMART" id="SM00355">
    <property type="entry name" value="ZnF_C2H2"/>
    <property type="match status" value="3"/>
</dbReference>
<sequence length="957" mass="105509">MLMCDSINTDMSLYQSYPIAIKPPSEAFGVVSPMVATSTAQLYHPHFHYSSYPAHYPYGSPPHTHPQSQDVHHSQNEPVDLTVSKRSSVSSPSSSLASSSPRDTPPSQYERASPVSRPHLGSGSVTGSPSRSSQTRQLTPPLALPIPAVTQVLTPFVPSPGIIPVISMLQPLPVLYPSPLHLSSSIMISPVTPEDPAHHKQFPTMKSENPPDKHELLKPIKSEPHPEHVQDPRSQEITSSVITVPQSYEAKTHSVIVRRKVESPDPLKKRRIHRCDFNGCNKVYTKSSHLKAHRRTHTGEKPYKCMWEGCTWKFARSDELTRHFRKHTGVKPFQCPDCDRTFSRSDHLALHKKRHLLAARDPAADVARARAEGLRERDCQQNCTMSQDETVEELAAKSPPSLHATASDESAPIAAVSTDEVPSLSQLSLGTSTRDPTNAAAEEHGRAKGIEEKQVHQSEENPEGQVTECVESVSLDPDVTQEEAQQTEPLDESKPKGWSSWGSWGKSLLTTATSTVGQGLSSVKEKAGVAFRIRPSSSCEEAEEAHEHSGTEIAEHVHSEEVHRGVLSTISSAVQNTGKSVITGGLDALEFIGKKTMNVLAESDPGFKKTKILMQRTVSLSQMLKEAKEKERERLSSQMVTEPTAHYGILFDDYQGLSHLEALEILSNESEGRVQEFLSSLEEEDLEVLKKELIAIKEIFITREEEEAEAASEENGDLNSQIHCSTPLSADGEEFVSVLTELLFELHVAATPDKLNKARIKAHDWVREVEQSQEVVKNVTEELKEECSTPCTAPEKGEQKEEEKKEKGEEGENEKNNTKDVNSDTVEKVYLSSVGSLAEVTARSIEQLHKVAELILHGQELEKPACQQASILVRLTSAMCKEVGCLARKFSDTLLAVGNQRKAEELNPLVDSVMLEGCNSTTYIHNAFQLLLPVLQVSQIQTSRTAVKPAPEPASTE</sequence>
<dbReference type="Proteomes" id="UP000281406">
    <property type="component" value="Unassembled WGS sequence"/>
</dbReference>
<dbReference type="PROSITE" id="PS50157">
    <property type="entry name" value="ZINC_FINGER_C2H2_2"/>
    <property type="match status" value="3"/>
</dbReference>
<feature type="compositionally biased region" description="Low complexity" evidence="10">
    <location>
        <begin position="84"/>
        <end position="100"/>
    </location>
</feature>
<evidence type="ECO:0000256" key="3">
    <source>
        <dbReference type="ARBA" id="ARBA00022553"/>
    </source>
</evidence>
<keyword evidence="7" id="KW-0862">Zinc</keyword>
<comment type="similarity">
    <text evidence="2">Belongs to the FAM114 family.</text>
</comment>
<evidence type="ECO:0000256" key="7">
    <source>
        <dbReference type="ARBA" id="ARBA00022833"/>
    </source>
</evidence>
<feature type="region of interest" description="Disordered" evidence="10">
    <location>
        <begin position="390"/>
        <end position="499"/>
    </location>
</feature>
<feature type="region of interest" description="Disordered" evidence="10">
    <location>
        <begin position="784"/>
        <end position="822"/>
    </location>
</feature>
<keyword evidence="6 9" id="KW-0863">Zinc-finger</keyword>
<protein>
    <submittedName>
        <fullName evidence="12">Protein Noxp20</fullName>
    </submittedName>
</protein>
<comment type="subcellular location">
    <subcellularLocation>
        <location evidence="1">Nucleus</location>
    </subcellularLocation>
</comment>
<feature type="compositionally biased region" description="Basic and acidic residues" evidence="10">
    <location>
        <begin position="795"/>
        <end position="822"/>
    </location>
</feature>
<dbReference type="Pfam" id="PF05334">
    <property type="entry name" value="DUF719"/>
    <property type="match status" value="1"/>
</dbReference>
<dbReference type="Gene3D" id="3.30.160.60">
    <property type="entry name" value="Classic Zinc Finger"/>
    <property type="match status" value="3"/>
</dbReference>
<feature type="domain" description="C2H2-type" evidence="11">
    <location>
        <begin position="273"/>
        <end position="302"/>
    </location>
</feature>
<dbReference type="InterPro" id="IPR013087">
    <property type="entry name" value="Znf_C2H2_type"/>
</dbReference>
<keyword evidence="4" id="KW-0479">Metal-binding</keyword>
<dbReference type="InterPro" id="IPR036236">
    <property type="entry name" value="Znf_C2H2_sf"/>
</dbReference>
<dbReference type="InterPro" id="IPR007998">
    <property type="entry name" value="DUF719"/>
</dbReference>
<feature type="domain" description="C2H2-type" evidence="11">
    <location>
        <begin position="333"/>
        <end position="355"/>
    </location>
</feature>
<dbReference type="EMBL" id="RJVU01075617">
    <property type="protein sequence ID" value="ROI16017.1"/>
    <property type="molecule type" value="Genomic_DNA"/>
</dbReference>
<feature type="compositionally biased region" description="Basic and acidic residues" evidence="10">
    <location>
        <begin position="441"/>
        <end position="459"/>
    </location>
</feature>
<keyword evidence="13" id="KW-1185">Reference proteome</keyword>
<dbReference type="OrthoDB" id="5597648at2759"/>
<dbReference type="CDD" id="cd21577">
    <property type="entry name" value="KLF3_N"/>
    <property type="match status" value="1"/>
</dbReference>
<evidence type="ECO:0000256" key="1">
    <source>
        <dbReference type="ARBA" id="ARBA00004123"/>
    </source>
</evidence>
<name>A0A3N0XF48_ANAGA</name>
<reference evidence="12 13" key="1">
    <citation type="submission" date="2018-10" db="EMBL/GenBank/DDBJ databases">
        <title>Genome assembly for a Yunnan-Guizhou Plateau 3E fish, Anabarilius grahami (Regan), and its evolutionary and genetic applications.</title>
        <authorList>
            <person name="Jiang W."/>
        </authorList>
    </citation>
    <scope>NUCLEOTIDE SEQUENCE [LARGE SCALE GENOMIC DNA]</scope>
    <source>
        <strain evidence="12">AG-KIZ</strain>
        <tissue evidence="12">Muscle</tissue>
    </source>
</reference>
<evidence type="ECO:0000256" key="5">
    <source>
        <dbReference type="ARBA" id="ARBA00022737"/>
    </source>
</evidence>
<accession>A0A3N0XF48</accession>
<feature type="compositionally biased region" description="Low complexity" evidence="10">
    <location>
        <begin position="121"/>
        <end position="133"/>
    </location>
</feature>
<evidence type="ECO:0000259" key="11">
    <source>
        <dbReference type="PROSITE" id="PS50157"/>
    </source>
</evidence>
<dbReference type="PANTHER" id="PTHR12842:SF4">
    <property type="entry name" value="PROTEIN NOXP20"/>
    <property type="match status" value="1"/>
</dbReference>
<dbReference type="GO" id="GO:0008270">
    <property type="term" value="F:zinc ion binding"/>
    <property type="evidence" value="ECO:0007669"/>
    <property type="project" value="UniProtKB-KW"/>
</dbReference>
<dbReference type="PROSITE" id="PS00028">
    <property type="entry name" value="ZINC_FINGER_C2H2_1"/>
    <property type="match status" value="3"/>
</dbReference>